<organism evidence="2 3">
    <name type="scientific">Faecalicatena acetigenes</name>
    <dbReference type="NCBI Taxonomy" id="2981790"/>
    <lineage>
        <taxon>Bacteria</taxon>
        <taxon>Bacillati</taxon>
        <taxon>Bacillota</taxon>
        <taxon>Clostridia</taxon>
        <taxon>Lachnospirales</taxon>
        <taxon>Lachnospiraceae</taxon>
        <taxon>Faecalicatena</taxon>
    </lineage>
</organism>
<evidence type="ECO:0000313" key="3">
    <source>
        <dbReference type="Proteomes" id="UP001652394"/>
    </source>
</evidence>
<accession>A0ABT2T7V2</accession>
<evidence type="ECO:0000313" key="2">
    <source>
        <dbReference type="EMBL" id="MCU6746339.1"/>
    </source>
</evidence>
<sequence>MGEFKVIETQEDFDKAVSARIKREQETVRKEFEGYLSPEDVQKKYEGFLSPEQVQEKYKGYLSPEEVAKKDATIKNYETKSKRVEIALGAGIPYELAGKISGETEEDMKKDAQTLAGFLKNNNPYPSYNPDPTGTDNSKNAAMKKMLSDLGGN</sequence>
<gene>
    <name evidence="2" type="ORF">OCV51_01475</name>
</gene>
<evidence type="ECO:0000256" key="1">
    <source>
        <dbReference type="SAM" id="MobiDB-lite"/>
    </source>
</evidence>
<name>A0ABT2T7V2_9FIRM</name>
<dbReference type="Pfam" id="PF14265">
    <property type="entry name" value="DUF4355"/>
    <property type="match status" value="1"/>
</dbReference>
<keyword evidence="3" id="KW-1185">Reference proteome</keyword>
<dbReference type="Proteomes" id="UP001652394">
    <property type="component" value="Unassembled WGS sequence"/>
</dbReference>
<protein>
    <submittedName>
        <fullName evidence="2">DUF4355 domain-containing protein</fullName>
    </submittedName>
</protein>
<feature type="compositionally biased region" description="Low complexity" evidence="1">
    <location>
        <begin position="121"/>
        <end position="132"/>
    </location>
</feature>
<proteinExistence type="predicted"/>
<comment type="caution">
    <text evidence="2">The sequence shown here is derived from an EMBL/GenBank/DDBJ whole genome shotgun (WGS) entry which is preliminary data.</text>
</comment>
<feature type="region of interest" description="Disordered" evidence="1">
    <location>
        <begin position="120"/>
        <end position="153"/>
    </location>
</feature>
<reference evidence="2 3" key="1">
    <citation type="journal article" date="2021" name="ISME Commun">
        <title>Automated analysis of genomic sequences facilitates high-throughput and comprehensive description of bacteria.</title>
        <authorList>
            <person name="Hitch T.C.A."/>
        </authorList>
    </citation>
    <scope>NUCLEOTIDE SEQUENCE [LARGE SCALE GENOMIC DNA]</scope>
    <source>
        <strain evidence="2 3">H2_18</strain>
    </source>
</reference>
<dbReference type="RefSeq" id="WP_059068393.1">
    <property type="nucleotide sequence ID" value="NZ_JAOQJX010000002.1"/>
</dbReference>
<dbReference type="EMBL" id="JAOQJX010000002">
    <property type="protein sequence ID" value="MCU6746339.1"/>
    <property type="molecule type" value="Genomic_DNA"/>
</dbReference>
<dbReference type="InterPro" id="IPR025580">
    <property type="entry name" value="Gp46"/>
</dbReference>